<keyword evidence="5 7" id="KW-0472">Membrane</keyword>
<feature type="transmembrane region" description="Helical" evidence="7">
    <location>
        <begin position="37"/>
        <end position="57"/>
    </location>
</feature>
<keyword evidence="3 7" id="KW-0812">Transmembrane</keyword>
<dbReference type="InterPro" id="IPR011701">
    <property type="entry name" value="MFS"/>
</dbReference>
<keyword evidence="2" id="KW-1003">Cell membrane</keyword>
<dbReference type="InterPro" id="IPR020846">
    <property type="entry name" value="MFS_dom"/>
</dbReference>
<comment type="caution">
    <text evidence="9">The sequence shown here is derived from an EMBL/GenBank/DDBJ whole genome shotgun (WGS) entry which is preliminary data.</text>
</comment>
<dbReference type="PROSITE" id="PS50850">
    <property type="entry name" value="MFS"/>
    <property type="match status" value="1"/>
</dbReference>
<comment type="subcellular location">
    <subcellularLocation>
        <location evidence="1">Cell membrane</location>
        <topology evidence="1">Multi-pass membrane protein</topology>
    </subcellularLocation>
</comment>
<gene>
    <name evidence="9" type="ORF">RM572_09570</name>
</gene>
<dbReference type="Gene3D" id="1.20.1250.20">
    <property type="entry name" value="MFS general substrate transporter like domains"/>
    <property type="match status" value="1"/>
</dbReference>
<reference evidence="10" key="1">
    <citation type="submission" date="2023-07" db="EMBL/GenBank/DDBJ databases">
        <title>30 novel species of actinomycetes from the DSMZ collection.</title>
        <authorList>
            <person name="Nouioui I."/>
        </authorList>
    </citation>
    <scope>NUCLEOTIDE SEQUENCE [LARGE SCALE GENOMIC DNA]</scope>
    <source>
        <strain evidence="10">DSM 42041</strain>
    </source>
</reference>
<feature type="compositionally biased region" description="Low complexity" evidence="6">
    <location>
        <begin position="433"/>
        <end position="442"/>
    </location>
</feature>
<evidence type="ECO:0000256" key="3">
    <source>
        <dbReference type="ARBA" id="ARBA00022692"/>
    </source>
</evidence>
<dbReference type="InterPro" id="IPR036259">
    <property type="entry name" value="MFS_trans_sf"/>
</dbReference>
<sequence>MDRRFRALLCAHAVSAYGNYLNLIALSLFAYEVAGGALGVGVVMAVRLSSGFVAGLAAGRISDRTGRRALMIGTDVAQAAAMTVLALSAGRTPLLLLAGAVVVMGAGHTLFTVALRSAVPVMVGQDRRREANGLLVTLRSFATVLGFASATPVIALGGYTAAFAVNAASFAVSAAALVTLRPRTDEADPGPGAAAHGGAADAGTGAADADAPKDAATDATTTWRALAAVPAVVLAMVALRGADALSSASHNVALPVLAQQTAPSQPALLMTQFWSAWAVGTLVAHQVVKRRKEQRGAAGDERGFASGTVAMSLFFVAAFTGLPGIALMLVALCAGLADGYTEIVYTSRLQAAPDRLRSRLFGASAVAETAGFTLGAVAAAAALEALPVWVVVGAFHAVAACGGLALLLFRTSVRASAPTTPEPATPTAPPAAPACTPTDSATHPATGPGDEGENPHGARTRTGPLPGA</sequence>
<proteinExistence type="predicted"/>
<evidence type="ECO:0000313" key="10">
    <source>
        <dbReference type="Proteomes" id="UP001183414"/>
    </source>
</evidence>
<feature type="region of interest" description="Disordered" evidence="6">
    <location>
        <begin position="183"/>
        <end position="214"/>
    </location>
</feature>
<evidence type="ECO:0000256" key="4">
    <source>
        <dbReference type="ARBA" id="ARBA00022989"/>
    </source>
</evidence>
<feature type="transmembrane region" description="Helical" evidence="7">
    <location>
        <begin position="69"/>
        <end position="88"/>
    </location>
</feature>
<organism evidence="9 10">
    <name type="scientific">Streptomyces hazeniae</name>
    <dbReference type="NCBI Taxonomy" id="3075538"/>
    <lineage>
        <taxon>Bacteria</taxon>
        <taxon>Bacillati</taxon>
        <taxon>Actinomycetota</taxon>
        <taxon>Actinomycetes</taxon>
        <taxon>Kitasatosporales</taxon>
        <taxon>Streptomycetaceae</taxon>
        <taxon>Streptomyces</taxon>
    </lineage>
</organism>
<dbReference type="SUPFAM" id="SSF103473">
    <property type="entry name" value="MFS general substrate transporter"/>
    <property type="match status" value="1"/>
</dbReference>
<feature type="transmembrane region" description="Helical" evidence="7">
    <location>
        <begin position="358"/>
        <end position="382"/>
    </location>
</feature>
<evidence type="ECO:0000259" key="8">
    <source>
        <dbReference type="PROSITE" id="PS50850"/>
    </source>
</evidence>
<feature type="transmembrane region" description="Helical" evidence="7">
    <location>
        <begin position="7"/>
        <end position="31"/>
    </location>
</feature>
<evidence type="ECO:0000256" key="2">
    <source>
        <dbReference type="ARBA" id="ARBA00022475"/>
    </source>
</evidence>
<evidence type="ECO:0000256" key="1">
    <source>
        <dbReference type="ARBA" id="ARBA00004651"/>
    </source>
</evidence>
<evidence type="ECO:0000313" key="9">
    <source>
        <dbReference type="EMBL" id="MDT0379018.1"/>
    </source>
</evidence>
<dbReference type="PANTHER" id="PTHR23513:SF11">
    <property type="entry name" value="STAPHYLOFERRIN A TRANSPORTER"/>
    <property type="match status" value="1"/>
</dbReference>
<protein>
    <submittedName>
        <fullName evidence="9">MFS transporter</fullName>
    </submittedName>
</protein>
<evidence type="ECO:0000256" key="7">
    <source>
        <dbReference type="SAM" id="Phobius"/>
    </source>
</evidence>
<evidence type="ECO:0000256" key="5">
    <source>
        <dbReference type="ARBA" id="ARBA00023136"/>
    </source>
</evidence>
<feature type="region of interest" description="Disordered" evidence="6">
    <location>
        <begin position="417"/>
        <end position="468"/>
    </location>
</feature>
<dbReference type="Pfam" id="PF07690">
    <property type="entry name" value="MFS_1"/>
    <property type="match status" value="1"/>
</dbReference>
<feature type="transmembrane region" description="Helical" evidence="7">
    <location>
        <begin position="94"/>
        <end position="115"/>
    </location>
</feature>
<dbReference type="PANTHER" id="PTHR23513">
    <property type="entry name" value="INTEGRAL MEMBRANE EFFLUX PROTEIN-RELATED"/>
    <property type="match status" value="1"/>
</dbReference>
<feature type="compositionally biased region" description="Low complexity" evidence="6">
    <location>
        <begin position="189"/>
        <end position="209"/>
    </location>
</feature>
<dbReference type="EMBL" id="JAVREQ010000006">
    <property type="protein sequence ID" value="MDT0379018.1"/>
    <property type="molecule type" value="Genomic_DNA"/>
</dbReference>
<feature type="domain" description="Major facilitator superfamily (MFS) profile" evidence="8">
    <location>
        <begin position="1"/>
        <end position="185"/>
    </location>
</feature>
<feature type="transmembrane region" description="Helical" evidence="7">
    <location>
        <begin position="161"/>
        <end position="180"/>
    </location>
</feature>
<keyword evidence="10" id="KW-1185">Reference proteome</keyword>
<feature type="transmembrane region" description="Helical" evidence="7">
    <location>
        <begin position="136"/>
        <end position="155"/>
    </location>
</feature>
<evidence type="ECO:0000256" key="6">
    <source>
        <dbReference type="SAM" id="MobiDB-lite"/>
    </source>
</evidence>
<accession>A0ABU2NPW8</accession>
<name>A0ABU2NPW8_9ACTN</name>
<keyword evidence="4 7" id="KW-1133">Transmembrane helix</keyword>
<feature type="transmembrane region" description="Helical" evidence="7">
    <location>
        <begin position="388"/>
        <end position="409"/>
    </location>
</feature>
<feature type="transmembrane region" description="Helical" evidence="7">
    <location>
        <begin position="308"/>
        <end position="337"/>
    </location>
</feature>
<dbReference type="Proteomes" id="UP001183414">
    <property type="component" value="Unassembled WGS sequence"/>
</dbReference>
<feature type="compositionally biased region" description="Pro residues" evidence="6">
    <location>
        <begin position="420"/>
        <end position="432"/>
    </location>
</feature>